<evidence type="ECO:0000313" key="1">
    <source>
        <dbReference type="EMBL" id="KKL23533.1"/>
    </source>
</evidence>
<dbReference type="AlphaFoldDB" id="A0A0F9EHV4"/>
<organism evidence="1">
    <name type="scientific">marine sediment metagenome</name>
    <dbReference type="NCBI Taxonomy" id="412755"/>
    <lineage>
        <taxon>unclassified sequences</taxon>
        <taxon>metagenomes</taxon>
        <taxon>ecological metagenomes</taxon>
    </lineage>
</organism>
<sequence>MALTRGNIVKAVKARIYNTSLGQKPSLRQGTGTAAVTDDLVVFSVASGEGAKIRSGQILSSWNSTDATDAYGFYVLSLATDQLTCANGYNGAAIANLASMPGLLEHQANPTEYMVQTAIDDIIASYLFPEVFDIFLDSFTPNLASLQTTADADDEEIIRAWQKVGSTTYQVPIKLIQNMPTAEFPTGKMVTYDVRVSTDVDYSAKRRVSIANSTNLALGGLIAKGAAALCIEGVEEAPDEEGQQQSRPLWASFYNAKRQFETDIAKESVTSFKVDRG</sequence>
<reference evidence="1" key="1">
    <citation type="journal article" date="2015" name="Nature">
        <title>Complex archaea that bridge the gap between prokaryotes and eukaryotes.</title>
        <authorList>
            <person name="Spang A."/>
            <person name="Saw J.H."/>
            <person name="Jorgensen S.L."/>
            <person name="Zaremba-Niedzwiedzka K."/>
            <person name="Martijn J."/>
            <person name="Lind A.E."/>
            <person name="van Eijk R."/>
            <person name="Schleper C."/>
            <person name="Guy L."/>
            <person name="Ettema T.J."/>
        </authorList>
    </citation>
    <scope>NUCLEOTIDE SEQUENCE</scope>
</reference>
<accession>A0A0F9EHV4</accession>
<proteinExistence type="predicted"/>
<gene>
    <name evidence="1" type="ORF">LCGC14_2424430</name>
</gene>
<name>A0A0F9EHV4_9ZZZZ</name>
<comment type="caution">
    <text evidence="1">The sequence shown here is derived from an EMBL/GenBank/DDBJ whole genome shotgun (WGS) entry which is preliminary data.</text>
</comment>
<protein>
    <submittedName>
        <fullName evidence="1">Uncharacterized protein</fullName>
    </submittedName>
</protein>
<dbReference type="EMBL" id="LAZR01036938">
    <property type="protein sequence ID" value="KKL23533.1"/>
    <property type="molecule type" value="Genomic_DNA"/>
</dbReference>